<dbReference type="Gene3D" id="3.20.20.70">
    <property type="entry name" value="Aldolase class I"/>
    <property type="match status" value="1"/>
</dbReference>
<comment type="catalytic activity">
    <reaction evidence="7 10 11">
        <text>4-methyl-5-(2-phosphooxyethyl)-thiazole + 4-amino-2-methyl-5-(diphosphooxymethyl)pyrimidine + H(+) = thiamine phosphate + diphosphate</text>
        <dbReference type="Rhea" id="RHEA:22328"/>
        <dbReference type="ChEBI" id="CHEBI:15378"/>
        <dbReference type="ChEBI" id="CHEBI:33019"/>
        <dbReference type="ChEBI" id="CHEBI:37575"/>
        <dbReference type="ChEBI" id="CHEBI:57841"/>
        <dbReference type="ChEBI" id="CHEBI:58296"/>
        <dbReference type="EC" id="2.5.1.3"/>
    </reaction>
</comment>
<dbReference type="GO" id="GO:0009229">
    <property type="term" value="P:thiamine diphosphate biosynthetic process"/>
    <property type="evidence" value="ECO:0007669"/>
    <property type="project" value="UniProtKB-UniRule"/>
</dbReference>
<keyword evidence="6 10" id="KW-0784">Thiamine biosynthesis</keyword>
<evidence type="ECO:0000256" key="6">
    <source>
        <dbReference type="ARBA" id="ARBA00022977"/>
    </source>
</evidence>
<gene>
    <name evidence="10" type="primary">thiE</name>
    <name evidence="14" type="ORF">SAMN05216548_1174</name>
</gene>
<feature type="binding site" evidence="10">
    <location>
        <position position="71"/>
    </location>
    <ligand>
        <name>Mg(2+)</name>
        <dbReference type="ChEBI" id="CHEBI:18420"/>
    </ligand>
</feature>
<feature type="binding site" evidence="10">
    <location>
        <begin position="38"/>
        <end position="42"/>
    </location>
    <ligand>
        <name>4-amino-2-methyl-5-(diphosphooxymethyl)pyrimidine</name>
        <dbReference type="ChEBI" id="CHEBI:57841"/>
    </ligand>
</feature>
<dbReference type="GO" id="GO:0004789">
    <property type="term" value="F:thiamine-phosphate diphosphorylase activity"/>
    <property type="evidence" value="ECO:0007669"/>
    <property type="project" value="UniProtKB-UniRule"/>
</dbReference>
<protein>
    <recommendedName>
        <fullName evidence="10">Thiamine-phosphate synthase</fullName>
        <shortName evidence="10">TP synthase</shortName>
        <shortName evidence="10">TPS</shortName>
        <ecNumber evidence="10">2.5.1.3</ecNumber>
    </recommendedName>
    <alternativeName>
        <fullName evidence="10">Thiamine-phosphate pyrophosphorylase</fullName>
        <shortName evidence="10">TMP pyrophosphorylase</shortName>
        <shortName evidence="10">TMP-PPase</shortName>
    </alternativeName>
</protein>
<feature type="binding site" evidence="10">
    <location>
        <begin position="135"/>
        <end position="137"/>
    </location>
    <ligand>
        <name>2-[(2R,5Z)-2-carboxy-4-methylthiazol-5(2H)-ylidene]ethyl phosphate</name>
        <dbReference type="ChEBI" id="CHEBI:62899"/>
    </ligand>
</feature>
<feature type="binding site" evidence="10">
    <location>
        <position position="90"/>
    </location>
    <ligand>
        <name>Mg(2+)</name>
        <dbReference type="ChEBI" id="CHEBI:18420"/>
    </ligand>
</feature>
<dbReference type="PANTHER" id="PTHR20857:SF15">
    <property type="entry name" value="THIAMINE-PHOSPHATE SYNTHASE"/>
    <property type="match status" value="1"/>
</dbReference>
<evidence type="ECO:0000256" key="5">
    <source>
        <dbReference type="ARBA" id="ARBA00022842"/>
    </source>
</evidence>
<evidence type="ECO:0000256" key="4">
    <source>
        <dbReference type="ARBA" id="ARBA00022723"/>
    </source>
</evidence>
<keyword evidence="3 10" id="KW-0808">Transferase</keyword>
<organism evidence="14 15">
    <name type="scientific">Faunimonas pinastri</name>
    <dbReference type="NCBI Taxonomy" id="1855383"/>
    <lineage>
        <taxon>Bacteria</taxon>
        <taxon>Pseudomonadati</taxon>
        <taxon>Pseudomonadota</taxon>
        <taxon>Alphaproteobacteria</taxon>
        <taxon>Hyphomicrobiales</taxon>
        <taxon>Afifellaceae</taxon>
        <taxon>Faunimonas</taxon>
    </lineage>
</organism>
<evidence type="ECO:0000256" key="3">
    <source>
        <dbReference type="ARBA" id="ARBA00022679"/>
    </source>
</evidence>
<dbReference type="STRING" id="1855383.SAMN05216548_1174"/>
<evidence type="ECO:0000256" key="9">
    <source>
        <dbReference type="ARBA" id="ARBA00047883"/>
    </source>
</evidence>
<keyword evidence="5 10" id="KW-0460">Magnesium</keyword>
<comment type="catalytic activity">
    <reaction evidence="9 10 11">
        <text>2-[(2R,5Z)-2-carboxy-4-methylthiazol-5(2H)-ylidene]ethyl phosphate + 4-amino-2-methyl-5-(diphosphooxymethyl)pyrimidine + 2 H(+) = thiamine phosphate + CO2 + diphosphate</text>
        <dbReference type="Rhea" id="RHEA:47844"/>
        <dbReference type="ChEBI" id="CHEBI:15378"/>
        <dbReference type="ChEBI" id="CHEBI:16526"/>
        <dbReference type="ChEBI" id="CHEBI:33019"/>
        <dbReference type="ChEBI" id="CHEBI:37575"/>
        <dbReference type="ChEBI" id="CHEBI:57841"/>
        <dbReference type="ChEBI" id="CHEBI:62899"/>
        <dbReference type="EC" id="2.5.1.3"/>
    </reaction>
</comment>
<feature type="binding site" evidence="10">
    <location>
        <position position="109"/>
    </location>
    <ligand>
        <name>4-amino-2-methyl-5-(diphosphooxymethyl)pyrimidine</name>
        <dbReference type="ChEBI" id="CHEBI:57841"/>
    </ligand>
</feature>
<dbReference type="InterPro" id="IPR036206">
    <property type="entry name" value="ThiamineP_synth_sf"/>
</dbReference>
<evidence type="ECO:0000313" key="14">
    <source>
        <dbReference type="EMBL" id="SER38214.1"/>
    </source>
</evidence>
<dbReference type="PANTHER" id="PTHR20857">
    <property type="entry name" value="THIAMINE-PHOSPHATE PYROPHOSPHORYLASE"/>
    <property type="match status" value="1"/>
</dbReference>
<keyword evidence="4 10" id="KW-0479">Metal-binding</keyword>
<comment type="similarity">
    <text evidence="10 11">Belongs to the thiamine-phosphate synthase family.</text>
</comment>
<feature type="binding site" evidence="10">
    <location>
        <begin position="186"/>
        <end position="187"/>
    </location>
    <ligand>
        <name>2-[(2R,5Z)-2-carboxy-4-methylthiazol-5(2H)-ylidene]ethyl phosphate</name>
        <dbReference type="ChEBI" id="CHEBI:62899"/>
    </ligand>
</feature>
<dbReference type="OrthoDB" id="9812206at2"/>
<evidence type="ECO:0000256" key="1">
    <source>
        <dbReference type="ARBA" id="ARBA00003814"/>
    </source>
</evidence>
<dbReference type="NCBIfam" id="TIGR00693">
    <property type="entry name" value="thiE"/>
    <property type="match status" value="1"/>
</dbReference>
<dbReference type="RefSeq" id="WP_092499028.1">
    <property type="nucleotide sequence ID" value="NZ_FOFG01000017.1"/>
</dbReference>
<comment type="cofactor">
    <cofactor evidence="10">
        <name>Mg(2+)</name>
        <dbReference type="ChEBI" id="CHEBI:18420"/>
    </cofactor>
    <text evidence="10">Binds 1 Mg(2+) ion per subunit.</text>
</comment>
<dbReference type="Proteomes" id="UP000199647">
    <property type="component" value="Unassembled WGS sequence"/>
</dbReference>
<dbReference type="GO" id="GO:0000287">
    <property type="term" value="F:magnesium ion binding"/>
    <property type="evidence" value="ECO:0007669"/>
    <property type="project" value="UniProtKB-UniRule"/>
</dbReference>
<dbReference type="UniPathway" id="UPA00060">
    <property type="reaction ID" value="UER00141"/>
</dbReference>
<comment type="catalytic activity">
    <reaction evidence="8 10 11">
        <text>2-(2-carboxy-4-methylthiazol-5-yl)ethyl phosphate + 4-amino-2-methyl-5-(diphosphooxymethyl)pyrimidine + 2 H(+) = thiamine phosphate + CO2 + diphosphate</text>
        <dbReference type="Rhea" id="RHEA:47848"/>
        <dbReference type="ChEBI" id="CHEBI:15378"/>
        <dbReference type="ChEBI" id="CHEBI:16526"/>
        <dbReference type="ChEBI" id="CHEBI:33019"/>
        <dbReference type="ChEBI" id="CHEBI:37575"/>
        <dbReference type="ChEBI" id="CHEBI:57841"/>
        <dbReference type="ChEBI" id="CHEBI:62890"/>
        <dbReference type="EC" id="2.5.1.3"/>
    </reaction>
</comment>
<dbReference type="InterPro" id="IPR022998">
    <property type="entry name" value="ThiamineP_synth_TenI"/>
</dbReference>
<dbReference type="HAMAP" id="MF_00097">
    <property type="entry name" value="TMP_synthase"/>
    <property type="match status" value="1"/>
</dbReference>
<dbReference type="SUPFAM" id="SSF51391">
    <property type="entry name" value="Thiamin phosphate synthase"/>
    <property type="match status" value="1"/>
</dbReference>
<keyword evidence="15" id="KW-1185">Reference proteome</keyword>
<proteinExistence type="inferred from homology"/>
<reference evidence="14 15" key="1">
    <citation type="submission" date="2016-10" db="EMBL/GenBank/DDBJ databases">
        <authorList>
            <person name="de Groot N.N."/>
        </authorList>
    </citation>
    <scope>NUCLEOTIDE SEQUENCE [LARGE SCALE GENOMIC DNA]</scope>
    <source>
        <strain evidence="14 15">A52C2</strain>
    </source>
</reference>
<feature type="domain" description="Thiamine phosphate synthase/TenI" evidence="13">
    <location>
        <begin position="8"/>
        <end position="189"/>
    </location>
</feature>
<evidence type="ECO:0000256" key="2">
    <source>
        <dbReference type="ARBA" id="ARBA00005165"/>
    </source>
</evidence>
<comment type="pathway">
    <text evidence="2 10 12">Cofactor biosynthesis; thiamine diphosphate biosynthesis; thiamine phosphate from 4-amino-2-methyl-5-diphosphomethylpyrimidine and 4-methyl-5-(2-phosphoethyl)-thiazole: step 1/1.</text>
</comment>
<dbReference type="AlphaFoldDB" id="A0A1H9NQA2"/>
<evidence type="ECO:0000313" key="15">
    <source>
        <dbReference type="Proteomes" id="UP000199647"/>
    </source>
</evidence>
<feature type="binding site" evidence="10">
    <location>
        <position position="138"/>
    </location>
    <ligand>
        <name>4-amino-2-methyl-5-(diphosphooxymethyl)pyrimidine</name>
        <dbReference type="ChEBI" id="CHEBI:57841"/>
    </ligand>
</feature>
<evidence type="ECO:0000256" key="12">
    <source>
        <dbReference type="RuleBase" id="RU004253"/>
    </source>
</evidence>
<dbReference type="InterPro" id="IPR034291">
    <property type="entry name" value="TMP_synthase"/>
</dbReference>
<dbReference type="EC" id="2.5.1.3" evidence="10"/>
<evidence type="ECO:0000256" key="11">
    <source>
        <dbReference type="RuleBase" id="RU003826"/>
    </source>
</evidence>
<comment type="function">
    <text evidence="1 10">Condenses 4-methyl-5-(beta-hydroxyethyl)thiazole monophosphate (THZ-P) and 2-methyl-4-amino-5-hydroxymethyl pyrimidine pyrophosphate (HMP-PP) to form thiamine monophosphate (TMP).</text>
</comment>
<feature type="binding site" evidence="10">
    <location>
        <position position="166"/>
    </location>
    <ligand>
        <name>2-[(2R,5Z)-2-carboxy-4-methylthiazol-5(2H)-ylidene]ethyl phosphate</name>
        <dbReference type="ChEBI" id="CHEBI:62899"/>
    </ligand>
</feature>
<dbReference type="Pfam" id="PF02581">
    <property type="entry name" value="TMP-TENI"/>
    <property type="match status" value="1"/>
</dbReference>
<evidence type="ECO:0000259" key="13">
    <source>
        <dbReference type="Pfam" id="PF02581"/>
    </source>
</evidence>
<evidence type="ECO:0000256" key="10">
    <source>
        <dbReference type="HAMAP-Rule" id="MF_00097"/>
    </source>
</evidence>
<dbReference type="EMBL" id="FOFG01000017">
    <property type="protein sequence ID" value="SER38214.1"/>
    <property type="molecule type" value="Genomic_DNA"/>
</dbReference>
<evidence type="ECO:0000256" key="7">
    <source>
        <dbReference type="ARBA" id="ARBA00047334"/>
    </source>
</evidence>
<dbReference type="FunFam" id="3.20.20.70:FF:000096">
    <property type="entry name" value="Thiamine-phosphate synthase"/>
    <property type="match status" value="1"/>
</dbReference>
<dbReference type="GO" id="GO:0005737">
    <property type="term" value="C:cytoplasm"/>
    <property type="evidence" value="ECO:0007669"/>
    <property type="project" value="TreeGrafter"/>
</dbReference>
<name>A0A1H9NQA2_9HYPH</name>
<evidence type="ECO:0000256" key="8">
    <source>
        <dbReference type="ARBA" id="ARBA00047851"/>
    </source>
</evidence>
<dbReference type="InterPro" id="IPR013785">
    <property type="entry name" value="Aldolase_TIM"/>
</dbReference>
<sequence>MRPFDPTLCLVLGPDDTRGRDVLDVVSAAIAGGVTCVQLRWKLAPAEPLKDLARRLIALTREAGVPMLINDRVEVAMVLGADGVHVGQGDMKPENVRRLLGPDVILGLSVENAAQVGTVDPALVDYVGLGPVLETASKKDHALPMGLEGFAAIRPRIRVPVMAIGGVGVSNATLLWQAGANGLAIVSAIAGADDPAEAAAEIRRAFKAQVEAEPSSSATRF</sequence>
<dbReference type="CDD" id="cd00564">
    <property type="entry name" value="TMP_TenI"/>
    <property type="match status" value="1"/>
</dbReference>
<feature type="binding site" evidence="10">
    <location>
        <position position="70"/>
    </location>
    <ligand>
        <name>4-amino-2-methyl-5-(diphosphooxymethyl)pyrimidine</name>
        <dbReference type="ChEBI" id="CHEBI:57841"/>
    </ligand>
</feature>
<accession>A0A1H9NQA2</accession>
<dbReference type="GO" id="GO:0009228">
    <property type="term" value="P:thiamine biosynthetic process"/>
    <property type="evidence" value="ECO:0007669"/>
    <property type="project" value="UniProtKB-KW"/>
</dbReference>